<feature type="non-terminal residue" evidence="1">
    <location>
        <position position="1"/>
    </location>
</feature>
<organism evidence="1 2">
    <name type="scientific">Trifolium medium</name>
    <dbReference type="NCBI Taxonomy" id="97028"/>
    <lineage>
        <taxon>Eukaryota</taxon>
        <taxon>Viridiplantae</taxon>
        <taxon>Streptophyta</taxon>
        <taxon>Embryophyta</taxon>
        <taxon>Tracheophyta</taxon>
        <taxon>Spermatophyta</taxon>
        <taxon>Magnoliopsida</taxon>
        <taxon>eudicotyledons</taxon>
        <taxon>Gunneridae</taxon>
        <taxon>Pentapetalae</taxon>
        <taxon>rosids</taxon>
        <taxon>fabids</taxon>
        <taxon>Fabales</taxon>
        <taxon>Fabaceae</taxon>
        <taxon>Papilionoideae</taxon>
        <taxon>50 kb inversion clade</taxon>
        <taxon>NPAAA clade</taxon>
        <taxon>Hologalegina</taxon>
        <taxon>IRL clade</taxon>
        <taxon>Trifolieae</taxon>
        <taxon>Trifolium</taxon>
    </lineage>
</organism>
<accession>A0A392VJ00</accession>
<evidence type="ECO:0000313" key="2">
    <source>
        <dbReference type="Proteomes" id="UP000265520"/>
    </source>
</evidence>
<reference evidence="1 2" key="1">
    <citation type="journal article" date="2018" name="Front. Plant Sci.">
        <title>Red Clover (Trifolium pratense) and Zigzag Clover (T. medium) - A Picture of Genomic Similarities and Differences.</title>
        <authorList>
            <person name="Dluhosova J."/>
            <person name="Istvanek J."/>
            <person name="Nedelnik J."/>
            <person name="Repkova J."/>
        </authorList>
    </citation>
    <scope>NUCLEOTIDE SEQUENCE [LARGE SCALE GENOMIC DNA]</scope>
    <source>
        <strain evidence="2">cv. 10/8</strain>
        <tissue evidence="1">Leaf</tissue>
    </source>
</reference>
<proteinExistence type="predicted"/>
<dbReference type="AlphaFoldDB" id="A0A392VJ00"/>
<dbReference type="Proteomes" id="UP000265520">
    <property type="component" value="Unassembled WGS sequence"/>
</dbReference>
<comment type="caution">
    <text evidence="1">The sequence shown here is derived from an EMBL/GenBank/DDBJ whole genome shotgun (WGS) entry which is preliminary data.</text>
</comment>
<keyword evidence="2" id="KW-1185">Reference proteome</keyword>
<dbReference type="EMBL" id="LXQA011153685">
    <property type="protein sequence ID" value="MCI86941.1"/>
    <property type="molecule type" value="Genomic_DNA"/>
</dbReference>
<protein>
    <submittedName>
        <fullName evidence="1">Uncharacterized protein</fullName>
    </submittedName>
</protein>
<name>A0A392VJ00_9FABA</name>
<sequence length="23" mass="2459">LGWWLGPGGIDSANAEVDFLLID</sequence>
<evidence type="ECO:0000313" key="1">
    <source>
        <dbReference type="EMBL" id="MCI86941.1"/>
    </source>
</evidence>